<dbReference type="PROSITE" id="PS50222">
    <property type="entry name" value="EF_HAND_2"/>
    <property type="match status" value="1"/>
</dbReference>
<proteinExistence type="predicted"/>
<comment type="caution">
    <text evidence="3">The sequence shown here is derived from an EMBL/GenBank/DDBJ whole genome shotgun (WGS) entry which is preliminary data.</text>
</comment>
<dbReference type="Pfam" id="PF13499">
    <property type="entry name" value="EF-hand_7"/>
    <property type="match status" value="1"/>
</dbReference>
<evidence type="ECO:0000313" key="4">
    <source>
        <dbReference type="Proteomes" id="UP001314263"/>
    </source>
</evidence>
<reference evidence="3 4" key="1">
    <citation type="submission" date="2023-10" db="EMBL/GenBank/DDBJ databases">
        <authorList>
            <person name="Maclean D."/>
            <person name="Macfadyen A."/>
        </authorList>
    </citation>
    <scope>NUCLEOTIDE SEQUENCE [LARGE SCALE GENOMIC DNA]</scope>
</reference>
<evidence type="ECO:0000256" key="1">
    <source>
        <dbReference type="SAM" id="MobiDB-lite"/>
    </source>
</evidence>
<dbReference type="InterPro" id="IPR011992">
    <property type="entry name" value="EF-hand-dom_pair"/>
</dbReference>
<accession>A0AAV1I2R9</accession>
<dbReference type="EMBL" id="CAUYUE010000005">
    <property type="protein sequence ID" value="CAK0779543.1"/>
    <property type="molecule type" value="Genomic_DNA"/>
</dbReference>
<feature type="region of interest" description="Disordered" evidence="1">
    <location>
        <begin position="65"/>
        <end position="86"/>
    </location>
</feature>
<organism evidence="3 4">
    <name type="scientific">Coccomyxa viridis</name>
    <dbReference type="NCBI Taxonomy" id="1274662"/>
    <lineage>
        <taxon>Eukaryota</taxon>
        <taxon>Viridiplantae</taxon>
        <taxon>Chlorophyta</taxon>
        <taxon>core chlorophytes</taxon>
        <taxon>Trebouxiophyceae</taxon>
        <taxon>Trebouxiophyceae incertae sedis</taxon>
        <taxon>Coccomyxaceae</taxon>
        <taxon>Coccomyxa</taxon>
    </lineage>
</organism>
<protein>
    <recommendedName>
        <fullName evidence="2">EF-hand domain-containing protein</fullName>
    </recommendedName>
</protein>
<dbReference type="SUPFAM" id="SSF47473">
    <property type="entry name" value="EF-hand"/>
    <property type="match status" value="1"/>
</dbReference>
<gene>
    <name evidence="3" type="ORF">CVIRNUC_004798</name>
</gene>
<dbReference type="InterPro" id="IPR002048">
    <property type="entry name" value="EF_hand_dom"/>
</dbReference>
<dbReference type="Proteomes" id="UP001314263">
    <property type="component" value="Unassembled WGS sequence"/>
</dbReference>
<dbReference type="Gene3D" id="1.10.238.10">
    <property type="entry name" value="EF-hand"/>
    <property type="match status" value="1"/>
</dbReference>
<evidence type="ECO:0000313" key="3">
    <source>
        <dbReference type="EMBL" id="CAK0779543.1"/>
    </source>
</evidence>
<keyword evidence="4" id="KW-1185">Reference proteome</keyword>
<name>A0AAV1I2R9_9CHLO</name>
<feature type="domain" description="EF-hand" evidence="2">
    <location>
        <begin position="166"/>
        <end position="201"/>
    </location>
</feature>
<dbReference type="GO" id="GO:0005509">
    <property type="term" value="F:calcium ion binding"/>
    <property type="evidence" value="ECO:0007669"/>
    <property type="project" value="InterPro"/>
</dbReference>
<dbReference type="AlphaFoldDB" id="A0AAV1I2R9"/>
<sequence length="245" mass="27369">MPGYTGYVRGLQETFGNTIVAAQHKAAVPSPGEFLHTRCYAAALPAPRRDPCNFPDSYMPSAASPNLWPSMQSTGRQPSAKPPSSQLVLGDARLHPFTSSYAADFHAPFPEHSKLRSPLRSKEARHPHELQGLYKSAMQRVGEKRYAETLAHMRERILGKLGNRSDNAFKLRKLFAMYDTQHTGVIDIEDFRVVAESYGMQLNDDSILAIFSKYDAEGAGKIQYKGLMKELLELEQLALYALHES</sequence>
<evidence type="ECO:0000259" key="2">
    <source>
        <dbReference type="PROSITE" id="PS50222"/>
    </source>
</evidence>